<dbReference type="AlphaFoldDB" id="A0A382Z0E0"/>
<dbReference type="FunFam" id="3.30.565.10:FF:000063">
    <property type="entry name" value="DNA topoisomerase (ATP-hydrolyzing)"/>
    <property type="match status" value="1"/>
</dbReference>
<dbReference type="InterPro" id="IPR001241">
    <property type="entry name" value="Topo_IIA"/>
</dbReference>
<dbReference type="SMART" id="SM00387">
    <property type="entry name" value="HATPase_c"/>
    <property type="match status" value="1"/>
</dbReference>
<dbReference type="GO" id="GO:0006265">
    <property type="term" value="P:DNA topological change"/>
    <property type="evidence" value="ECO:0007669"/>
    <property type="project" value="InterPro"/>
</dbReference>
<comment type="catalytic activity">
    <reaction evidence="1">
        <text>ATP-dependent breakage, passage and rejoining of double-stranded DNA.</text>
        <dbReference type="EC" id="5.6.2.2"/>
    </reaction>
</comment>
<name>A0A382Z0E0_9ZZZZ</name>
<dbReference type="EMBL" id="UINC01180005">
    <property type="protein sequence ID" value="SVD88982.1"/>
    <property type="molecule type" value="Genomic_DNA"/>
</dbReference>
<evidence type="ECO:0000256" key="3">
    <source>
        <dbReference type="ARBA" id="ARBA00023235"/>
    </source>
</evidence>
<dbReference type="Gene3D" id="3.30.565.10">
    <property type="entry name" value="Histidine kinase-like ATPase, C-terminal domain"/>
    <property type="match status" value="1"/>
</dbReference>
<dbReference type="SUPFAM" id="SSF55874">
    <property type="entry name" value="ATPase domain of HSP90 chaperone/DNA topoisomerase II/histidine kinase"/>
    <property type="match status" value="1"/>
</dbReference>
<evidence type="ECO:0000313" key="5">
    <source>
        <dbReference type="EMBL" id="SVD88982.1"/>
    </source>
</evidence>
<dbReference type="InterPro" id="IPR036890">
    <property type="entry name" value="HATPase_C_sf"/>
</dbReference>
<accession>A0A382Z0E0</accession>
<dbReference type="GO" id="GO:0005524">
    <property type="term" value="F:ATP binding"/>
    <property type="evidence" value="ECO:0007669"/>
    <property type="project" value="InterPro"/>
</dbReference>
<feature type="domain" description="Histidine kinase/HSP90-like ATPase" evidence="4">
    <location>
        <begin position="38"/>
        <end position="173"/>
    </location>
</feature>
<protein>
    <recommendedName>
        <fullName evidence="2">DNA topoisomerase (ATP-hydrolyzing)</fullName>
        <ecNumber evidence="2">5.6.2.2</ecNumber>
    </recommendedName>
</protein>
<evidence type="ECO:0000259" key="4">
    <source>
        <dbReference type="SMART" id="SM00387"/>
    </source>
</evidence>
<organism evidence="5">
    <name type="scientific">marine metagenome</name>
    <dbReference type="NCBI Taxonomy" id="408172"/>
    <lineage>
        <taxon>unclassified sequences</taxon>
        <taxon>metagenomes</taxon>
        <taxon>ecological metagenomes</taxon>
    </lineage>
</organism>
<sequence>LIMPEPIYDESTIKSLDWKEHIRTRPGMYIGKLGDGSSHDDGIYILLKEVVDNGIDEFIMGHGKTIEIRVSDHKVTVRDYGRGIPLGKVIDCVSKINTGGKYDTAAFQKSVGLNGVGTKAVNALSAIFTVQSIRDGEMKEVDYSRGEIIEDHKIEKTTIRNGTRVIFTPDSKIFNNFHFLPEYVEDQIWNYVYLNSGLTINFNGQKFYSASGLKDLLERKTDVEKIYYPVIHLKGDDIEVAFIHGDQYGEEYYSFVNGQH</sequence>
<dbReference type="GO" id="GO:0003918">
    <property type="term" value="F:DNA topoisomerase type II (double strand cut, ATP-hydrolyzing) activity"/>
    <property type="evidence" value="ECO:0007669"/>
    <property type="project" value="UniProtKB-EC"/>
</dbReference>
<keyword evidence="3" id="KW-0413">Isomerase</keyword>
<feature type="non-terminal residue" evidence="5">
    <location>
        <position position="260"/>
    </location>
</feature>
<gene>
    <name evidence="5" type="ORF">METZ01_LOCUS441836</name>
</gene>
<dbReference type="Pfam" id="PF02518">
    <property type="entry name" value="HATPase_c"/>
    <property type="match status" value="1"/>
</dbReference>
<dbReference type="GO" id="GO:0003677">
    <property type="term" value="F:DNA binding"/>
    <property type="evidence" value="ECO:0007669"/>
    <property type="project" value="InterPro"/>
</dbReference>
<dbReference type="PANTHER" id="PTHR45866:SF2">
    <property type="entry name" value="DNA TOPOISOMERASE (ATP-HYDROLYZING)"/>
    <property type="match status" value="1"/>
</dbReference>
<evidence type="ECO:0000256" key="1">
    <source>
        <dbReference type="ARBA" id="ARBA00000185"/>
    </source>
</evidence>
<dbReference type="InterPro" id="IPR003594">
    <property type="entry name" value="HATPase_dom"/>
</dbReference>
<dbReference type="SMART" id="SM00433">
    <property type="entry name" value="TOP2c"/>
    <property type="match status" value="1"/>
</dbReference>
<proteinExistence type="predicted"/>
<feature type="non-terminal residue" evidence="5">
    <location>
        <position position="1"/>
    </location>
</feature>
<dbReference type="PANTHER" id="PTHR45866">
    <property type="entry name" value="DNA GYRASE/TOPOISOMERASE SUBUNIT B"/>
    <property type="match status" value="1"/>
</dbReference>
<evidence type="ECO:0000256" key="2">
    <source>
        <dbReference type="ARBA" id="ARBA00012895"/>
    </source>
</evidence>
<reference evidence="5" key="1">
    <citation type="submission" date="2018-05" db="EMBL/GenBank/DDBJ databases">
        <authorList>
            <person name="Lanie J.A."/>
            <person name="Ng W.-L."/>
            <person name="Kazmierczak K.M."/>
            <person name="Andrzejewski T.M."/>
            <person name="Davidsen T.M."/>
            <person name="Wayne K.J."/>
            <person name="Tettelin H."/>
            <person name="Glass J.I."/>
            <person name="Rusch D."/>
            <person name="Podicherti R."/>
            <person name="Tsui H.-C.T."/>
            <person name="Winkler M.E."/>
        </authorList>
    </citation>
    <scope>NUCLEOTIDE SEQUENCE</scope>
</reference>
<dbReference type="EC" id="5.6.2.2" evidence="2"/>
<dbReference type="PRINTS" id="PR00418">
    <property type="entry name" value="TPI2FAMILY"/>
</dbReference>